<evidence type="ECO:0000313" key="2">
    <source>
        <dbReference type="Proteomes" id="UP000030002"/>
    </source>
</evidence>
<name>A0A0A0J8D2_9MICO</name>
<protein>
    <recommendedName>
        <fullName evidence="3">Polyketide cyclase</fullName>
    </recommendedName>
</protein>
<dbReference type="eggNOG" id="COG3427">
    <property type="taxonomic scope" value="Bacteria"/>
</dbReference>
<accession>A0A0A0J8D2</accession>
<gene>
    <name evidence="1" type="ORF">N802_07525</name>
</gene>
<keyword evidence="2" id="KW-1185">Reference proteome</keyword>
<dbReference type="SUPFAM" id="SSF55961">
    <property type="entry name" value="Bet v1-like"/>
    <property type="match status" value="1"/>
</dbReference>
<proteinExistence type="predicted"/>
<sequence>MFVLMRESPLPPERLWQRLAAIPDHTQAVPLTTTLSGPGSPSNGWAFTVRTALGPFHFDDTMTVESWDPPRLWRVRKTGRLEGWAEAVVHPYAGGSRVTWTEELWLGVPGLRRVTTRIGDRVGPWLFGRVLDRIVGVPS</sequence>
<evidence type="ECO:0000313" key="1">
    <source>
        <dbReference type="EMBL" id="KGN33660.1"/>
    </source>
</evidence>
<organism evidence="1 2">
    <name type="scientific">Knoellia sinensis KCTC 19936</name>
    <dbReference type="NCBI Taxonomy" id="1385520"/>
    <lineage>
        <taxon>Bacteria</taxon>
        <taxon>Bacillati</taxon>
        <taxon>Actinomycetota</taxon>
        <taxon>Actinomycetes</taxon>
        <taxon>Micrococcales</taxon>
        <taxon>Intrasporangiaceae</taxon>
        <taxon>Knoellia</taxon>
    </lineage>
</organism>
<evidence type="ECO:0008006" key="3">
    <source>
        <dbReference type="Google" id="ProtNLM"/>
    </source>
</evidence>
<dbReference type="AlphaFoldDB" id="A0A0A0J8D2"/>
<dbReference type="InterPro" id="IPR023393">
    <property type="entry name" value="START-like_dom_sf"/>
</dbReference>
<dbReference type="Proteomes" id="UP000030002">
    <property type="component" value="Unassembled WGS sequence"/>
</dbReference>
<dbReference type="STRING" id="1385520.N802_07525"/>
<dbReference type="Gene3D" id="3.30.530.20">
    <property type="match status" value="1"/>
</dbReference>
<reference evidence="1 2" key="1">
    <citation type="submission" date="2013-08" db="EMBL/GenBank/DDBJ databases">
        <title>The genome sequence of Knoellia sinensis.</title>
        <authorList>
            <person name="Zhu W."/>
            <person name="Wang G."/>
        </authorList>
    </citation>
    <scope>NUCLEOTIDE SEQUENCE [LARGE SCALE GENOMIC DNA]</scope>
    <source>
        <strain evidence="1 2">KCTC 19936</strain>
    </source>
</reference>
<comment type="caution">
    <text evidence="1">The sequence shown here is derived from an EMBL/GenBank/DDBJ whole genome shotgun (WGS) entry which is preliminary data.</text>
</comment>
<dbReference type="EMBL" id="AVPJ01000003">
    <property type="protein sequence ID" value="KGN33660.1"/>
    <property type="molecule type" value="Genomic_DNA"/>
</dbReference>